<evidence type="ECO:0000313" key="3">
    <source>
        <dbReference type="Proteomes" id="UP000297245"/>
    </source>
</evidence>
<proteinExistence type="predicted"/>
<evidence type="ECO:0000256" key="1">
    <source>
        <dbReference type="SAM" id="MobiDB-lite"/>
    </source>
</evidence>
<keyword evidence="3" id="KW-1185">Reference proteome</keyword>
<protein>
    <submittedName>
        <fullName evidence="2">Uncharacterized protein</fullName>
    </submittedName>
</protein>
<dbReference type="AlphaFoldDB" id="A0A4S8KS12"/>
<dbReference type="Proteomes" id="UP000297245">
    <property type="component" value="Unassembled WGS sequence"/>
</dbReference>
<sequence>MDECIYKERLKTHPKHIYTSQPIRLPTPESNTLFNAYPKDGIGSRYVERKEKKGFPRTLSKDTPSQPSSCGTLTDGATPKYGYGWLLNLTRLMWLVDPEGKCGLWLESVGRRILQPKWREASIPVKKYVVKTPRHHKIDRELSAGRSSSFGQTPDLDNLVDVCGRILHLSQDQVNDAKWYNLDSYHVRVVFIQLGDREEEERWGNGDTPEEKSENEDWEQTHGKKK</sequence>
<reference evidence="2 3" key="1">
    <citation type="journal article" date="2019" name="Nat. Ecol. Evol.">
        <title>Megaphylogeny resolves global patterns of mushroom evolution.</title>
        <authorList>
            <person name="Varga T."/>
            <person name="Krizsan K."/>
            <person name="Foldi C."/>
            <person name="Dima B."/>
            <person name="Sanchez-Garcia M."/>
            <person name="Sanchez-Ramirez S."/>
            <person name="Szollosi G.J."/>
            <person name="Szarkandi J.G."/>
            <person name="Papp V."/>
            <person name="Albert L."/>
            <person name="Andreopoulos W."/>
            <person name="Angelini C."/>
            <person name="Antonin V."/>
            <person name="Barry K.W."/>
            <person name="Bougher N.L."/>
            <person name="Buchanan P."/>
            <person name="Buyck B."/>
            <person name="Bense V."/>
            <person name="Catcheside P."/>
            <person name="Chovatia M."/>
            <person name="Cooper J."/>
            <person name="Damon W."/>
            <person name="Desjardin D."/>
            <person name="Finy P."/>
            <person name="Geml J."/>
            <person name="Haridas S."/>
            <person name="Hughes K."/>
            <person name="Justo A."/>
            <person name="Karasinski D."/>
            <person name="Kautmanova I."/>
            <person name="Kiss B."/>
            <person name="Kocsube S."/>
            <person name="Kotiranta H."/>
            <person name="LaButti K.M."/>
            <person name="Lechner B.E."/>
            <person name="Liimatainen K."/>
            <person name="Lipzen A."/>
            <person name="Lukacs Z."/>
            <person name="Mihaltcheva S."/>
            <person name="Morgado L.N."/>
            <person name="Niskanen T."/>
            <person name="Noordeloos M.E."/>
            <person name="Ohm R.A."/>
            <person name="Ortiz-Santana B."/>
            <person name="Ovrebo C."/>
            <person name="Racz N."/>
            <person name="Riley R."/>
            <person name="Savchenko A."/>
            <person name="Shiryaev A."/>
            <person name="Soop K."/>
            <person name="Spirin V."/>
            <person name="Szebenyi C."/>
            <person name="Tomsovsky M."/>
            <person name="Tulloss R.E."/>
            <person name="Uehling J."/>
            <person name="Grigoriev I.V."/>
            <person name="Vagvolgyi C."/>
            <person name="Papp T."/>
            <person name="Martin F.M."/>
            <person name="Miettinen O."/>
            <person name="Hibbett D.S."/>
            <person name="Nagy L.G."/>
        </authorList>
    </citation>
    <scope>NUCLEOTIDE SEQUENCE [LARGE SCALE GENOMIC DNA]</scope>
    <source>
        <strain evidence="2 3">CBS 962.96</strain>
    </source>
</reference>
<accession>A0A4S8KS12</accession>
<feature type="region of interest" description="Disordered" evidence="1">
    <location>
        <begin position="53"/>
        <end position="73"/>
    </location>
</feature>
<feature type="compositionally biased region" description="Basic and acidic residues" evidence="1">
    <location>
        <begin position="200"/>
        <end position="212"/>
    </location>
</feature>
<feature type="region of interest" description="Disordered" evidence="1">
    <location>
        <begin position="198"/>
        <end position="226"/>
    </location>
</feature>
<organism evidence="2 3">
    <name type="scientific">Dendrothele bispora (strain CBS 962.96)</name>
    <dbReference type="NCBI Taxonomy" id="1314807"/>
    <lineage>
        <taxon>Eukaryota</taxon>
        <taxon>Fungi</taxon>
        <taxon>Dikarya</taxon>
        <taxon>Basidiomycota</taxon>
        <taxon>Agaricomycotina</taxon>
        <taxon>Agaricomycetes</taxon>
        <taxon>Agaricomycetidae</taxon>
        <taxon>Agaricales</taxon>
        <taxon>Agaricales incertae sedis</taxon>
        <taxon>Dendrothele</taxon>
    </lineage>
</organism>
<feature type="compositionally biased region" description="Polar residues" evidence="1">
    <location>
        <begin position="61"/>
        <end position="72"/>
    </location>
</feature>
<evidence type="ECO:0000313" key="2">
    <source>
        <dbReference type="EMBL" id="THU78539.1"/>
    </source>
</evidence>
<dbReference type="EMBL" id="ML180175">
    <property type="protein sequence ID" value="THU78539.1"/>
    <property type="molecule type" value="Genomic_DNA"/>
</dbReference>
<name>A0A4S8KS12_DENBC</name>
<gene>
    <name evidence="2" type="ORF">K435DRAFT_845749</name>
</gene>